<feature type="compositionally biased region" description="Low complexity" evidence="1">
    <location>
        <begin position="48"/>
        <end position="72"/>
    </location>
</feature>
<keyword evidence="2" id="KW-1185">Reference proteome</keyword>
<evidence type="ECO:0000313" key="2">
    <source>
        <dbReference type="Proteomes" id="UP000694866"/>
    </source>
</evidence>
<sequence length="147" mass="15884">MESRNPGFVNALQTLALLPHQYPANVRVIVPPLPRVPRHRHHRKRKSSSSSSSSSSSDSTSSTVSSSSSSTSSEERHRRSRRHRSRRREHSGQGRDKPKGHSDATRVGEIPDLPLETPPGTPAAGTPAEDAEGVLVLHASDTDTTAS</sequence>
<reference evidence="3" key="1">
    <citation type="submission" date="2025-08" db="UniProtKB">
        <authorList>
            <consortium name="RefSeq"/>
        </authorList>
    </citation>
    <scope>IDENTIFICATION</scope>
    <source>
        <strain evidence="3">USDA-PBARC FA_bdor</strain>
        <tissue evidence="3">Whole organism</tissue>
    </source>
</reference>
<feature type="region of interest" description="Disordered" evidence="1">
    <location>
        <begin position="34"/>
        <end position="147"/>
    </location>
</feature>
<evidence type="ECO:0000313" key="3">
    <source>
        <dbReference type="RefSeq" id="XP_011313345.1"/>
    </source>
</evidence>
<organism evidence="2 3">
    <name type="scientific">Fopius arisanus</name>
    <dbReference type="NCBI Taxonomy" id="64838"/>
    <lineage>
        <taxon>Eukaryota</taxon>
        <taxon>Metazoa</taxon>
        <taxon>Ecdysozoa</taxon>
        <taxon>Arthropoda</taxon>
        <taxon>Hexapoda</taxon>
        <taxon>Insecta</taxon>
        <taxon>Pterygota</taxon>
        <taxon>Neoptera</taxon>
        <taxon>Endopterygota</taxon>
        <taxon>Hymenoptera</taxon>
        <taxon>Apocrita</taxon>
        <taxon>Ichneumonoidea</taxon>
        <taxon>Braconidae</taxon>
        <taxon>Opiinae</taxon>
        <taxon>Fopius</taxon>
    </lineage>
</organism>
<dbReference type="KEGG" id="fas:105272817"/>
<dbReference type="Proteomes" id="UP000694866">
    <property type="component" value="Unplaced"/>
</dbReference>
<proteinExistence type="predicted"/>
<gene>
    <name evidence="3" type="primary">LOC105272817</name>
</gene>
<feature type="compositionally biased region" description="Basic and acidic residues" evidence="1">
    <location>
        <begin position="90"/>
        <end position="106"/>
    </location>
</feature>
<protein>
    <submittedName>
        <fullName evidence="3">ADP-ribosylation factor-like protein 6-interacting protein 4</fullName>
    </submittedName>
</protein>
<name>A0A9R1TPL3_9HYME</name>
<evidence type="ECO:0000256" key="1">
    <source>
        <dbReference type="SAM" id="MobiDB-lite"/>
    </source>
</evidence>
<dbReference type="AlphaFoldDB" id="A0A9R1TPL3"/>
<dbReference type="RefSeq" id="XP_011313345.1">
    <property type="nucleotide sequence ID" value="XM_011315043.1"/>
</dbReference>
<accession>A0A9R1TPL3</accession>
<feature type="compositionally biased region" description="Basic residues" evidence="1">
    <location>
        <begin position="36"/>
        <end position="47"/>
    </location>
</feature>
<feature type="non-terminal residue" evidence="3">
    <location>
        <position position="147"/>
    </location>
</feature>
<dbReference type="GeneID" id="105272817"/>
<feature type="compositionally biased region" description="Basic residues" evidence="1">
    <location>
        <begin position="78"/>
        <end position="89"/>
    </location>
</feature>